<proteinExistence type="inferred from homology"/>
<dbReference type="InterPro" id="IPR001173">
    <property type="entry name" value="Glyco_trans_2-like"/>
</dbReference>
<evidence type="ECO:0000259" key="5">
    <source>
        <dbReference type="Pfam" id="PF00535"/>
    </source>
</evidence>
<evidence type="ECO:0000256" key="3">
    <source>
        <dbReference type="ARBA" id="ARBA00022679"/>
    </source>
</evidence>
<feature type="region of interest" description="Disordered" evidence="4">
    <location>
        <begin position="1"/>
        <end position="31"/>
    </location>
</feature>
<dbReference type="GO" id="GO:0016757">
    <property type="term" value="F:glycosyltransferase activity"/>
    <property type="evidence" value="ECO:0007669"/>
    <property type="project" value="UniProtKB-KW"/>
</dbReference>
<dbReference type="SUPFAM" id="SSF53756">
    <property type="entry name" value="UDP-Glycosyltransferase/glycogen phosphorylase"/>
    <property type="match status" value="1"/>
</dbReference>
<dbReference type="EMBL" id="CP065668">
    <property type="protein sequence ID" value="QPS10595.1"/>
    <property type="molecule type" value="Genomic_DNA"/>
</dbReference>
<dbReference type="SUPFAM" id="SSF53448">
    <property type="entry name" value="Nucleotide-diphospho-sugar transferases"/>
    <property type="match status" value="1"/>
</dbReference>
<dbReference type="CDD" id="cd04186">
    <property type="entry name" value="GT_2_like_c"/>
    <property type="match status" value="1"/>
</dbReference>
<feature type="domain" description="Glycosyltransferase 2-like" evidence="5">
    <location>
        <begin position="524"/>
        <end position="697"/>
    </location>
</feature>
<evidence type="ECO:0000313" key="7">
    <source>
        <dbReference type="Proteomes" id="UP000594778"/>
    </source>
</evidence>
<evidence type="ECO:0000313" key="6">
    <source>
        <dbReference type="EMBL" id="QPS10595.1"/>
    </source>
</evidence>
<dbReference type="RefSeq" id="WP_197957015.1">
    <property type="nucleotide sequence ID" value="NZ_CP065668.1"/>
</dbReference>
<organism evidence="6 7">
    <name type="scientific">Delftia acidovorans</name>
    <name type="common">Pseudomonas acidovorans</name>
    <name type="synonym">Comamonas acidovorans</name>
    <dbReference type="NCBI Taxonomy" id="80866"/>
    <lineage>
        <taxon>Bacteria</taxon>
        <taxon>Pseudomonadati</taxon>
        <taxon>Pseudomonadota</taxon>
        <taxon>Betaproteobacteria</taxon>
        <taxon>Burkholderiales</taxon>
        <taxon>Comamonadaceae</taxon>
        <taxon>Delftia</taxon>
    </lineage>
</organism>
<keyword evidence="2" id="KW-0328">Glycosyltransferase</keyword>
<evidence type="ECO:0000256" key="1">
    <source>
        <dbReference type="ARBA" id="ARBA00006739"/>
    </source>
</evidence>
<name>A0A7T2W2W6_DELAC</name>
<evidence type="ECO:0000256" key="2">
    <source>
        <dbReference type="ARBA" id="ARBA00022676"/>
    </source>
</evidence>
<dbReference type="Proteomes" id="UP000594778">
    <property type="component" value="Chromosome"/>
</dbReference>
<dbReference type="PANTHER" id="PTHR43179:SF12">
    <property type="entry name" value="GALACTOFURANOSYLTRANSFERASE GLFT2"/>
    <property type="match status" value="1"/>
</dbReference>
<dbReference type="Pfam" id="PF00535">
    <property type="entry name" value="Glycos_transf_2"/>
    <property type="match status" value="1"/>
</dbReference>
<dbReference type="AlphaFoldDB" id="A0A7T2W2W6"/>
<protein>
    <submittedName>
        <fullName evidence="6">Glycosyltransferase</fullName>
    </submittedName>
</protein>
<sequence length="780" mass="89581">MKNNTEKQLLYSSTASMPDGKDDQSDMGTQSGISRGEILALRQTIDELERELKNSKDVIASRDVGIAWLRSEVAALKLTLERRRKSFRYLVIDGLYLIAERSRLARNLGNMLLPSRVKALLHSESLKSQLSSQLHTLQSLQGDEQSLFPGVSNGKMDVVCLANIEWSARYQRPQHIMSQFAAKGHRIFYIARSIMPAQGEPYVMKQVAYNIYEIGLEFHDSEEFYAHRMSQENLSAANRSLARLMVDAKIREALIVVHLSYWTALAVELQKKRAWRLQYDCMDEWADFPDIGQQLLQEEEILIEKSDLVTVTASLLEKKWQAASKKCILVRNGVEFEFFSSNCVKNELLAHLEKPVIGFYGALAPWVDFQLVHYLATRRPKWNFVLVGDCFVKDLAGIDRLPNVHLLGKKAYEYMPRYLHGFDVCLIPFKLNKVTHAVDPVKFYEYISVGKPVVSVPLEEMAIYGDYVYFAREYADFLNKVEVALKENDPDLTQRRIQLAKNNDWHHRYLSMEQALQTLYEKCSIVVVSYNNADLTRQCIESIVARTMYPNYEVIIVDNASQDDTRDMLRSMQRQFPGLKLKLIINDQNRGFAAANNQGIAQAEGKYVVLLNNDTVVTNDWLESMLRHLQKSDIGLVGPVTNSVGNEAKIAVDYVNIEQMHEFAARYTIANEGRHFEISVLAMFCVAMRREVFDEIGELDEAFGIGMFEDDDYCRRIQSAGYRTVCAEDSFVHHYGQASFKKLIDSGEYQAIWDRNQAYFEKKWGAWTPHTNNRNPERLT</sequence>
<dbReference type="Gene3D" id="3.40.50.2000">
    <property type="entry name" value="Glycogen Phosphorylase B"/>
    <property type="match status" value="1"/>
</dbReference>
<dbReference type="PANTHER" id="PTHR43179">
    <property type="entry name" value="RHAMNOSYLTRANSFERASE WBBL"/>
    <property type="match status" value="1"/>
</dbReference>
<evidence type="ECO:0000256" key="4">
    <source>
        <dbReference type="SAM" id="MobiDB-lite"/>
    </source>
</evidence>
<dbReference type="InterPro" id="IPR029044">
    <property type="entry name" value="Nucleotide-diphossugar_trans"/>
</dbReference>
<dbReference type="Gene3D" id="3.90.550.10">
    <property type="entry name" value="Spore Coat Polysaccharide Biosynthesis Protein SpsA, Chain A"/>
    <property type="match status" value="1"/>
</dbReference>
<accession>A0A7T2W2W6</accession>
<feature type="compositionally biased region" description="Polar residues" evidence="4">
    <location>
        <begin position="1"/>
        <end position="16"/>
    </location>
</feature>
<gene>
    <name evidence="6" type="ORF">I6G66_11640</name>
</gene>
<comment type="similarity">
    <text evidence="1">Belongs to the glycosyltransferase 2 family.</text>
</comment>
<keyword evidence="3 6" id="KW-0808">Transferase</keyword>
<dbReference type="Pfam" id="PF13692">
    <property type="entry name" value="Glyco_trans_1_4"/>
    <property type="match status" value="1"/>
</dbReference>
<reference evidence="6 7" key="1">
    <citation type="submission" date="2020-12" db="EMBL/GenBank/DDBJ databases">
        <title>FDA dAtabase for Regulatory Grade micrObial Sequences (FDA-ARGOS): Supporting development and validation of Infectious Disease Dx tests.</title>
        <authorList>
            <person name="Sproer C."/>
            <person name="Gronow S."/>
            <person name="Severitt S."/>
            <person name="Schroder I."/>
            <person name="Tallon L."/>
            <person name="Sadzewicz L."/>
            <person name="Zhao X."/>
            <person name="Boylan J."/>
            <person name="Ott S."/>
            <person name="Bowen H."/>
            <person name="Vavikolanu K."/>
            <person name="Mehta A."/>
            <person name="Aluvathingal J."/>
            <person name="Nadendla S."/>
            <person name="Lowell S."/>
            <person name="Myers T."/>
            <person name="Yan Y."/>
            <person name="Sichtig H."/>
        </authorList>
    </citation>
    <scope>NUCLEOTIDE SEQUENCE [LARGE SCALE GENOMIC DNA]</scope>
    <source>
        <strain evidence="6 7">FDAARGOS_909</strain>
    </source>
</reference>